<dbReference type="EMBL" id="KV863537">
    <property type="protein sequence ID" value="ONK55351.1"/>
    <property type="molecule type" value="Genomic_DNA"/>
</dbReference>
<sequence length="94" mass="10857">MEAHEKAREVAKLLAATSGTKFDIVKRGQMRWKCNQVAWDMKTRENQAPQFEGAVKKRERDDAFEKAQVARVDADELKSHCKMRRLSKSCFSGR</sequence>
<gene>
    <name evidence="1" type="ORF">A4U43_UnF4480</name>
</gene>
<protein>
    <submittedName>
        <fullName evidence="1">Uncharacterized protein</fullName>
    </submittedName>
</protein>
<dbReference type="AlphaFoldDB" id="A0A1R3L6U6"/>
<evidence type="ECO:0000313" key="2">
    <source>
        <dbReference type="Proteomes" id="UP000243459"/>
    </source>
</evidence>
<evidence type="ECO:0000313" key="1">
    <source>
        <dbReference type="EMBL" id="ONK55351.1"/>
    </source>
</evidence>
<organism evidence="1 2">
    <name type="scientific">Asparagus officinalis</name>
    <name type="common">Garden asparagus</name>
    <dbReference type="NCBI Taxonomy" id="4686"/>
    <lineage>
        <taxon>Eukaryota</taxon>
        <taxon>Viridiplantae</taxon>
        <taxon>Streptophyta</taxon>
        <taxon>Embryophyta</taxon>
        <taxon>Tracheophyta</taxon>
        <taxon>Spermatophyta</taxon>
        <taxon>Magnoliopsida</taxon>
        <taxon>Liliopsida</taxon>
        <taxon>Asparagales</taxon>
        <taxon>Asparagaceae</taxon>
        <taxon>Asparagoideae</taxon>
        <taxon>Asparagus</taxon>
    </lineage>
</organism>
<keyword evidence="2" id="KW-1185">Reference proteome</keyword>
<proteinExistence type="predicted"/>
<name>A0A1R3L6U6_ASPOF</name>
<dbReference type="Gramene" id="ONK55351">
    <property type="protein sequence ID" value="ONK55351"/>
    <property type="gene ID" value="A4U43_UnF4480"/>
</dbReference>
<reference evidence="2" key="1">
    <citation type="journal article" date="2017" name="Nat. Commun.">
        <title>The asparagus genome sheds light on the origin and evolution of a young Y chromosome.</title>
        <authorList>
            <person name="Harkess A."/>
            <person name="Zhou J."/>
            <person name="Xu C."/>
            <person name="Bowers J.E."/>
            <person name="Van der Hulst R."/>
            <person name="Ayyampalayam S."/>
            <person name="Mercati F."/>
            <person name="Riccardi P."/>
            <person name="McKain M.R."/>
            <person name="Kakrana A."/>
            <person name="Tang H."/>
            <person name="Ray J."/>
            <person name="Groenendijk J."/>
            <person name="Arikit S."/>
            <person name="Mathioni S.M."/>
            <person name="Nakano M."/>
            <person name="Shan H."/>
            <person name="Telgmann-Rauber A."/>
            <person name="Kanno A."/>
            <person name="Yue Z."/>
            <person name="Chen H."/>
            <person name="Li W."/>
            <person name="Chen Y."/>
            <person name="Xu X."/>
            <person name="Zhang Y."/>
            <person name="Luo S."/>
            <person name="Chen H."/>
            <person name="Gao J."/>
            <person name="Mao Z."/>
            <person name="Pires J.C."/>
            <person name="Luo M."/>
            <person name="Kudrna D."/>
            <person name="Wing R.A."/>
            <person name="Meyers B.C."/>
            <person name="Yi K."/>
            <person name="Kong H."/>
            <person name="Lavrijsen P."/>
            <person name="Sunseri F."/>
            <person name="Falavigna A."/>
            <person name="Ye Y."/>
            <person name="Leebens-Mack J.H."/>
            <person name="Chen G."/>
        </authorList>
    </citation>
    <scope>NUCLEOTIDE SEQUENCE [LARGE SCALE GENOMIC DNA]</scope>
    <source>
        <strain evidence="2">cv. DH0086</strain>
    </source>
</reference>
<accession>A0A1R3L6U6</accession>
<dbReference type="Proteomes" id="UP000243459">
    <property type="component" value="Unassembled WGS sequence"/>
</dbReference>